<dbReference type="OrthoDB" id="2830399at2"/>
<dbReference type="GO" id="GO:0016747">
    <property type="term" value="F:acyltransferase activity, transferring groups other than amino-acyl groups"/>
    <property type="evidence" value="ECO:0007669"/>
    <property type="project" value="InterPro"/>
</dbReference>
<reference evidence="3" key="4">
    <citation type="submission" date="2020-10" db="EMBL/GenBank/DDBJ databases">
        <authorList>
            <person name="Bassil N.M."/>
            <person name="Lloyd J.R."/>
        </authorList>
    </citation>
    <scope>NUCLEOTIDE SEQUENCE</scope>
    <source>
        <strain evidence="3">NB2006</strain>
    </source>
</reference>
<dbReference type="SUPFAM" id="SSF55729">
    <property type="entry name" value="Acyl-CoA N-acyltransferases (Nat)"/>
    <property type="match status" value="1"/>
</dbReference>
<name>A0A1S2MF45_9BACI</name>
<dbReference type="EMBL" id="CP063356">
    <property type="protein sequence ID" value="QOY35261.1"/>
    <property type="molecule type" value="Genomic_DNA"/>
</dbReference>
<dbReference type="InterPro" id="IPR016181">
    <property type="entry name" value="Acyl_CoA_acyltransferase"/>
</dbReference>
<organism evidence="2 4">
    <name type="scientific">Anaerobacillus isosaccharinicus</name>
    <dbReference type="NCBI Taxonomy" id="1532552"/>
    <lineage>
        <taxon>Bacteria</taxon>
        <taxon>Bacillati</taxon>
        <taxon>Bacillota</taxon>
        <taxon>Bacilli</taxon>
        <taxon>Bacillales</taxon>
        <taxon>Bacillaceae</taxon>
        <taxon>Anaerobacillus</taxon>
    </lineage>
</organism>
<feature type="domain" description="N-acetyltransferase" evidence="1">
    <location>
        <begin position="1"/>
        <end position="153"/>
    </location>
</feature>
<proteinExistence type="predicted"/>
<dbReference type="EMBL" id="LQXD01000003">
    <property type="protein sequence ID" value="OIJ23216.1"/>
    <property type="molecule type" value="Genomic_DNA"/>
</dbReference>
<dbReference type="KEGG" id="aia:AWH56_021610"/>
<dbReference type="RefSeq" id="WP_071315557.1">
    <property type="nucleotide sequence ID" value="NZ_CP063356.2"/>
</dbReference>
<evidence type="ECO:0000313" key="3">
    <source>
        <dbReference type="EMBL" id="QOY35261.1"/>
    </source>
</evidence>
<keyword evidence="4" id="KW-1185">Reference proteome</keyword>
<dbReference type="Gene3D" id="3.40.630.30">
    <property type="match status" value="1"/>
</dbReference>
<dbReference type="Pfam" id="PF00583">
    <property type="entry name" value="Acetyltransf_1"/>
    <property type="match status" value="1"/>
</dbReference>
<dbReference type="Proteomes" id="UP000180175">
    <property type="component" value="Chromosome"/>
</dbReference>
<sequence>MIIKTVDTWDDELWEEVSPIYIEAFGDKGAKPVKIIKNMFAQGIAELHVGYNKSGAVVMALTGKLESKRVMIIDYLAVAQKERGHGLGKHFVGYLRQKALAKGYQKIIIEAESEGTPGNTRRIHFWQSCGFLLTEYVHHYIWVPETYHAMYLPLIVDSRKVTGEELFVYINTFHRLSFRGGGKKES</sequence>
<protein>
    <submittedName>
        <fullName evidence="3">GNAT family N-acetyltransferase</fullName>
    </submittedName>
</protein>
<dbReference type="AlphaFoldDB" id="A0A1S2MF45"/>
<dbReference type="CDD" id="cd04301">
    <property type="entry name" value="NAT_SF"/>
    <property type="match status" value="1"/>
</dbReference>
<reference evidence="3 4" key="2">
    <citation type="journal article" date="2017" name="Genome Announc.">
        <title>Draft Genome Sequences of Four Alkaliphilic Bacteria Belonging to the Anaerobacillus Genus.</title>
        <authorList>
            <person name="Bassil N.M."/>
            <person name="Lloyd J.R."/>
        </authorList>
    </citation>
    <scope>NUCLEOTIDE SEQUENCE [LARGE SCALE GENOMIC DNA]</scope>
    <source>
        <strain evidence="3 4">NB2006</strain>
    </source>
</reference>
<evidence type="ECO:0000259" key="1">
    <source>
        <dbReference type="PROSITE" id="PS51186"/>
    </source>
</evidence>
<accession>A0A1S2MF45</accession>
<evidence type="ECO:0000313" key="4">
    <source>
        <dbReference type="Proteomes" id="UP000180175"/>
    </source>
</evidence>
<reference evidence="2 4" key="1">
    <citation type="submission" date="2016-10" db="EMBL/GenBank/DDBJ databases">
        <title>Draft genome sequences of four alkaliphilic bacteria belonging to the Anaerobacillus genus.</title>
        <authorList>
            <person name="Bassil N.M."/>
            <person name="Lloyd J.R."/>
        </authorList>
    </citation>
    <scope>NUCLEOTIDE SEQUENCE [LARGE SCALE GENOMIC DNA]</scope>
    <source>
        <strain evidence="2 4">NB2006</strain>
    </source>
</reference>
<dbReference type="PROSITE" id="PS51186">
    <property type="entry name" value="GNAT"/>
    <property type="match status" value="1"/>
</dbReference>
<gene>
    <name evidence="2" type="ORF">AWH56_01835</name>
    <name evidence="3" type="ORF">AWH56_021610</name>
</gene>
<dbReference type="InterPro" id="IPR000182">
    <property type="entry name" value="GNAT_dom"/>
</dbReference>
<evidence type="ECO:0000313" key="2">
    <source>
        <dbReference type="EMBL" id="OIJ23216.1"/>
    </source>
</evidence>
<keyword evidence="3" id="KW-0808">Transferase</keyword>
<reference evidence="3 4" key="3">
    <citation type="journal article" date="2019" name="Int. J. Syst. Evol. Microbiol.">
        <title>Anaerobacillus isosaccharinicus sp. nov., an alkaliphilic bacterium which degrades isosaccharinic acid.</title>
        <authorList>
            <person name="Bassil N.M."/>
            <person name="Lloyd J.R."/>
        </authorList>
    </citation>
    <scope>NUCLEOTIDE SEQUENCE [LARGE SCALE GENOMIC DNA]</scope>
    <source>
        <strain evidence="3 4">NB2006</strain>
    </source>
</reference>